<dbReference type="Pfam" id="PF14412">
    <property type="entry name" value="AHH"/>
    <property type="match status" value="1"/>
</dbReference>
<reference evidence="2 3" key="1">
    <citation type="submission" date="2019-06" db="EMBL/GenBank/DDBJ databases">
        <authorList>
            <person name="Livingstone P."/>
            <person name="Whitworth D."/>
        </authorList>
    </citation>
    <scope>NUCLEOTIDE SEQUENCE [LARGE SCALE GENOMIC DNA]</scope>
    <source>
        <strain evidence="2 3">AM401</strain>
    </source>
</reference>
<keyword evidence="3" id="KW-1185">Reference proteome</keyword>
<dbReference type="OrthoDB" id="5525009at2"/>
<sequence>MRALGVLALLLASGCASTRVVRLDTGGGKSIAYTPIETEPVEMDEEEFKGAVARLVPDLRLDAVFKEVDQEDRRSSSVSHGSGGDGALGRAVSSAHERICHRQEDPMGCLGMMTGGLTLGPMERRMLALYFAFDGAWDDIEEDLRDTVNVAALRGLVTTMSGTALKTLVAPEPMTKPISLAWAASLIAYLGTEPVWKLGQGFSRLVEESRDAASFEELERVGHRFGNVLGDNGARVLVVVSLSVLGGRNAMTTRGPKMPGFAQAAIRAQTEAGFQLVGALSGDVRSIALTSGGELKVMLAPTAVAAVAMGPGAAPMGTVGGIQGDAEGAVHPICAGKGTAAESDGGPWAQRCQELFGKGGMRPEDPANLIRIKGHRGSHPEAYHARVFELLDDATRGCRDIAGCRGALTRELARIARELVTKGTELRTLVTSDAEE</sequence>
<dbReference type="AlphaFoldDB" id="A0A540X1K4"/>
<name>A0A540X1K4_9BACT</name>
<dbReference type="RefSeq" id="WP_141643188.1">
    <property type="nucleotide sequence ID" value="NZ_VIFM01000050.1"/>
</dbReference>
<evidence type="ECO:0000313" key="3">
    <source>
        <dbReference type="Proteomes" id="UP000315369"/>
    </source>
</evidence>
<proteinExistence type="predicted"/>
<dbReference type="Proteomes" id="UP000315369">
    <property type="component" value="Unassembled WGS sequence"/>
</dbReference>
<evidence type="ECO:0000313" key="2">
    <source>
        <dbReference type="EMBL" id="TQF15147.1"/>
    </source>
</evidence>
<comment type="caution">
    <text evidence="2">The sequence shown here is derived from an EMBL/GenBank/DDBJ whole genome shotgun (WGS) entry which is preliminary data.</text>
</comment>
<dbReference type="InterPro" id="IPR032871">
    <property type="entry name" value="AHH_dom_containing"/>
</dbReference>
<feature type="signal peptide" evidence="1">
    <location>
        <begin position="1"/>
        <end position="18"/>
    </location>
</feature>
<accession>A0A540X1K4</accession>
<organism evidence="2 3">
    <name type="scientific">Myxococcus llanfairpwllgwyngyllgogerychwyrndrobwllllantysiliogogogochensis</name>
    <dbReference type="NCBI Taxonomy" id="2590453"/>
    <lineage>
        <taxon>Bacteria</taxon>
        <taxon>Pseudomonadati</taxon>
        <taxon>Myxococcota</taxon>
        <taxon>Myxococcia</taxon>
        <taxon>Myxococcales</taxon>
        <taxon>Cystobacterineae</taxon>
        <taxon>Myxococcaceae</taxon>
        <taxon>Myxococcus</taxon>
    </lineage>
</organism>
<protein>
    <recommendedName>
        <fullName evidence="4">Lipoprotein</fullName>
    </recommendedName>
</protein>
<dbReference type="EMBL" id="VIFM01000050">
    <property type="protein sequence ID" value="TQF15147.1"/>
    <property type="molecule type" value="Genomic_DNA"/>
</dbReference>
<feature type="chain" id="PRO_5021903931" description="Lipoprotein" evidence="1">
    <location>
        <begin position="19"/>
        <end position="436"/>
    </location>
</feature>
<gene>
    <name evidence="2" type="ORF">FJV41_15150</name>
</gene>
<evidence type="ECO:0008006" key="4">
    <source>
        <dbReference type="Google" id="ProtNLM"/>
    </source>
</evidence>
<keyword evidence="1" id="KW-0732">Signal</keyword>
<dbReference type="PROSITE" id="PS51257">
    <property type="entry name" value="PROKAR_LIPOPROTEIN"/>
    <property type="match status" value="1"/>
</dbReference>
<evidence type="ECO:0000256" key="1">
    <source>
        <dbReference type="SAM" id="SignalP"/>
    </source>
</evidence>